<gene>
    <name evidence="1" type="ORF">C5U48_08135</name>
</gene>
<proteinExistence type="predicted"/>
<keyword evidence="2" id="KW-1185">Reference proteome</keyword>
<name>A0A9X7NZ51_9MYCO</name>
<comment type="caution">
    <text evidence="1">The sequence shown here is derived from an EMBL/GenBank/DDBJ whole genome shotgun (WGS) entry which is preliminary data.</text>
</comment>
<evidence type="ECO:0000313" key="1">
    <source>
        <dbReference type="EMBL" id="PQM52749.1"/>
    </source>
</evidence>
<protein>
    <submittedName>
        <fullName evidence="1">Uncharacterized protein</fullName>
    </submittedName>
</protein>
<accession>A0A9X7NZ51</accession>
<dbReference type="RefSeq" id="WP_064888374.1">
    <property type="nucleotide sequence ID" value="NZ_PUEV01000030.1"/>
</dbReference>
<organism evidence="1 2">
    <name type="scientific">Mycolicibacter virginiensis</name>
    <dbReference type="NCBI Taxonomy" id="1795032"/>
    <lineage>
        <taxon>Bacteria</taxon>
        <taxon>Bacillati</taxon>
        <taxon>Actinomycetota</taxon>
        <taxon>Actinomycetes</taxon>
        <taxon>Mycobacteriales</taxon>
        <taxon>Mycobacteriaceae</taxon>
        <taxon>Mycolicibacter</taxon>
    </lineage>
</organism>
<reference evidence="1 2" key="1">
    <citation type="submission" date="2018-02" db="EMBL/GenBank/DDBJ databases">
        <title>Draft genome sequence of Mycobacterium virginiense isolated from mud of a swine farm in Japan.</title>
        <authorList>
            <person name="Ohya K."/>
        </authorList>
    </citation>
    <scope>NUCLEOTIDE SEQUENCE [LARGE SCALE GENOMIC DNA]</scope>
    <source>
        <strain evidence="1 2">GF75</strain>
    </source>
</reference>
<dbReference type="Proteomes" id="UP000237911">
    <property type="component" value="Unassembled WGS sequence"/>
</dbReference>
<evidence type="ECO:0000313" key="2">
    <source>
        <dbReference type="Proteomes" id="UP000237911"/>
    </source>
</evidence>
<dbReference type="EMBL" id="PUEV01000030">
    <property type="protein sequence ID" value="PQM52749.1"/>
    <property type="molecule type" value="Genomic_DNA"/>
</dbReference>
<dbReference type="AlphaFoldDB" id="A0A9X7NZ51"/>
<sequence length="197" mass="21223">MSAPIRRSRPGLTAALAAAPILVAAALLWQHLPDSTRVYGPFDVPGRFGVETTGRSLTVTVDGVQLTREVQGSARWANPPPVTAAGAWVVVRARVSATQRTAMPSVELRVGPNTYRPSDRFPSYTLGYRADPGITQRGAWVFDVPPELFDPPGADPFELHVWPGLDDRLDDRLVINLRGHLESISGTVLVVAPEVAG</sequence>